<evidence type="ECO:0000256" key="1">
    <source>
        <dbReference type="ARBA" id="ARBA00004282"/>
    </source>
</evidence>
<comment type="subcellular location">
    <subcellularLocation>
        <location evidence="1">Cell junction</location>
    </subcellularLocation>
    <subcellularLocation>
        <location evidence="2">Cytoplasm</location>
    </subcellularLocation>
</comment>
<feature type="domain" description="LIM zinc-binding" evidence="13">
    <location>
        <begin position="289"/>
        <end position="348"/>
    </location>
</feature>
<evidence type="ECO:0000256" key="11">
    <source>
        <dbReference type="PROSITE-ProRule" id="PRU00125"/>
    </source>
</evidence>
<dbReference type="eggNOG" id="KOG1701">
    <property type="taxonomic scope" value="Eukaryota"/>
</dbReference>
<dbReference type="GO" id="GO:0007155">
    <property type="term" value="P:cell adhesion"/>
    <property type="evidence" value="ECO:0007669"/>
    <property type="project" value="UniProtKB-KW"/>
</dbReference>
<dbReference type="CDD" id="cd09357">
    <property type="entry name" value="LIM3_Zyxin_like"/>
    <property type="match status" value="1"/>
</dbReference>
<evidence type="ECO:0000256" key="7">
    <source>
        <dbReference type="ARBA" id="ARBA00022833"/>
    </source>
</evidence>
<feature type="domain" description="LIM zinc-binding" evidence="13">
    <location>
        <begin position="410"/>
        <end position="479"/>
    </location>
</feature>
<accession>A0A1U7SKD5</accession>
<evidence type="ECO:0000256" key="3">
    <source>
        <dbReference type="ARBA" id="ARBA00009611"/>
    </source>
</evidence>
<evidence type="ECO:0000256" key="8">
    <source>
        <dbReference type="ARBA" id="ARBA00022889"/>
    </source>
</evidence>
<proteinExistence type="inferred from homology"/>
<evidence type="ECO:0000259" key="13">
    <source>
        <dbReference type="PROSITE" id="PS50023"/>
    </source>
</evidence>
<keyword evidence="6" id="KW-0677">Repeat</keyword>
<dbReference type="Pfam" id="PF00412">
    <property type="entry name" value="LIM"/>
    <property type="match status" value="3"/>
</dbReference>
<dbReference type="PANTHER" id="PTHR24212">
    <property type="entry name" value="ZYXIN/TRIP6"/>
    <property type="match status" value="1"/>
</dbReference>
<keyword evidence="4" id="KW-0963">Cytoplasm</keyword>
<feature type="region of interest" description="Disordered" evidence="12">
    <location>
        <begin position="1"/>
        <end position="110"/>
    </location>
</feature>
<organism evidence="14 15">
    <name type="scientific">Alligator sinensis</name>
    <name type="common">Chinese alligator</name>
    <dbReference type="NCBI Taxonomy" id="38654"/>
    <lineage>
        <taxon>Eukaryota</taxon>
        <taxon>Metazoa</taxon>
        <taxon>Chordata</taxon>
        <taxon>Craniata</taxon>
        <taxon>Vertebrata</taxon>
        <taxon>Euteleostomi</taxon>
        <taxon>Archelosauria</taxon>
        <taxon>Archosauria</taxon>
        <taxon>Crocodylia</taxon>
        <taxon>Alligatoridae</taxon>
        <taxon>Alligatorinae</taxon>
        <taxon>Alligator</taxon>
    </lineage>
</organism>
<keyword evidence="10 11" id="KW-0440">LIM domain</keyword>
<dbReference type="Gene3D" id="2.10.110.10">
    <property type="entry name" value="Cysteine Rich Protein"/>
    <property type="match status" value="3"/>
</dbReference>
<dbReference type="CTD" id="7205"/>
<dbReference type="PROSITE" id="PS50023">
    <property type="entry name" value="LIM_DOMAIN_2"/>
    <property type="match status" value="3"/>
</dbReference>
<evidence type="ECO:0000256" key="6">
    <source>
        <dbReference type="ARBA" id="ARBA00022737"/>
    </source>
</evidence>
<dbReference type="GO" id="GO:1901224">
    <property type="term" value="P:positive regulation of non-canonical NF-kappaB signal transduction"/>
    <property type="evidence" value="ECO:0007669"/>
    <property type="project" value="TreeGrafter"/>
</dbReference>
<dbReference type="InterPro" id="IPR001781">
    <property type="entry name" value="Znf_LIM"/>
</dbReference>
<dbReference type="GO" id="GO:0001725">
    <property type="term" value="C:stress fiber"/>
    <property type="evidence" value="ECO:0007669"/>
    <property type="project" value="TreeGrafter"/>
</dbReference>
<dbReference type="FunFam" id="2.10.110.10:FF:000027">
    <property type="entry name" value="lipoma-preferred partner isoform X1"/>
    <property type="match status" value="1"/>
</dbReference>
<dbReference type="InParanoid" id="A0A1U7SKD5"/>
<dbReference type="GO" id="GO:0046872">
    <property type="term" value="F:metal ion binding"/>
    <property type="evidence" value="ECO:0007669"/>
    <property type="project" value="UniProtKB-KW"/>
</dbReference>
<evidence type="ECO:0000313" key="15">
    <source>
        <dbReference type="RefSeq" id="XP_006037366.2"/>
    </source>
</evidence>
<keyword evidence="15" id="KW-0675">Receptor</keyword>
<name>A0A1U7SKD5_ALLSI</name>
<dbReference type="STRING" id="38654.A0A1U7SKD5"/>
<dbReference type="Proteomes" id="UP000189705">
    <property type="component" value="Unplaced"/>
</dbReference>
<evidence type="ECO:0000256" key="2">
    <source>
        <dbReference type="ARBA" id="ARBA00004496"/>
    </source>
</evidence>
<gene>
    <name evidence="15" type="primary">TRIP6</name>
</gene>
<sequence>MAAERAGLQGQPDKGMWVGSEGRQWSGDLPPTTSAAHTPWGPPVMSGPTWLPPKLAGGSPQPPRTVPTGPLETNGTPAPEGPNPRYPEVPRAGRIGYTMQGSTPDRGASIDSQIDSLTTMLADLESAAPSHWGGARQNYDLSAYRPSNAKMSGSLTIGEVPPAYGAGAPRRYPQPTPASYATALTPLSPAFNVQVKVAQPVPGYSRPQHRADAPPLASRGQETPRGWSPGPRAPYLCKEDCAGPIKAPLGGGGSYQQQVPLPCPEDELDRLTKKLVQDMQNPPPGEYFGRCGTCGGAVQGAGAGVAALGRLFHATCFVCVSCRRPLRGLLFYALDRRPHCEACYALTLEKCSTCSQPILDRILRAMGKAFHPRCFTCVVCRRGLDGVAFTVDATSQVHCLADFHRKFAPRCSVCGDPIMPEPGQEETVRIVALDRSFHIGCYKCEECGLLLSSEGEGRGCYPLDGHILCKTCSARRIQELSATVTTDC</sequence>
<comment type="similarity">
    <text evidence="3">Belongs to the zyxin/ajuba family.</text>
</comment>
<dbReference type="PROSITE" id="PS00478">
    <property type="entry name" value="LIM_DOMAIN_1"/>
    <property type="match status" value="1"/>
</dbReference>
<keyword evidence="14" id="KW-1185">Reference proteome</keyword>
<evidence type="ECO:0000256" key="4">
    <source>
        <dbReference type="ARBA" id="ARBA00022490"/>
    </source>
</evidence>
<keyword evidence="7 11" id="KW-0862">Zinc</keyword>
<evidence type="ECO:0000256" key="10">
    <source>
        <dbReference type="ARBA" id="ARBA00023038"/>
    </source>
</evidence>
<evidence type="ECO:0000256" key="12">
    <source>
        <dbReference type="SAM" id="MobiDB-lite"/>
    </source>
</evidence>
<evidence type="ECO:0000313" key="14">
    <source>
        <dbReference type="Proteomes" id="UP000189705"/>
    </source>
</evidence>
<dbReference type="SUPFAM" id="SSF57716">
    <property type="entry name" value="Glucocorticoid receptor-like (DNA-binding domain)"/>
    <property type="match status" value="2"/>
</dbReference>
<dbReference type="AlphaFoldDB" id="A0A1U7SKD5"/>
<keyword evidence="5 11" id="KW-0479">Metal-binding</keyword>
<dbReference type="GeneID" id="102387063"/>
<reference evidence="15" key="1">
    <citation type="submission" date="2025-08" db="UniProtKB">
        <authorList>
            <consortium name="RefSeq"/>
        </authorList>
    </citation>
    <scope>IDENTIFICATION</scope>
</reference>
<feature type="domain" description="LIM zinc-binding" evidence="13">
    <location>
        <begin position="349"/>
        <end position="409"/>
    </location>
</feature>
<feature type="region of interest" description="Disordered" evidence="12">
    <location>
        <begin position="203"/>
        <end position="228"/>
    </location>
</feature>
<dbReference type="FunFam" id="2.10.110.10:FF:000042">
    <property type="entry name" value="lipoma-preferred partner isoform X1"/>
    <property type="match status" value="1"/>
</dbReference>
<evidence type="ECO:0000256" key="9">
    <source>
        <dbReference type="ARBA" id="ARBA00022949"/>
    </source>
</evidence>
<evidence type="ECO:0000256" key="5">
    <source>
        <dbReference type="ARBA" id="ARBA00022723"/>
    </source>
</evidence>
<dbReference type="OrthoDB" id="25414at2759"/>
<keyword evidence="8" id="KW-0130">Cell adhesion</keyword>
<dbReference type="RefSeq" id="XP_006037366.2">
    <property type="nucleotide sequence ID" value="XM_006037304.3"/>
</dbReference>
<dbReference type="KEGG" id="asn:102387063"/>
<dbReference type="SMART" id="SM00132">
    <property type="entry name" value="LIM"/>
    <property type="match status" value="3"/>
</dbReference>
<dbReference type="GO" id="GO:0005737">
    <property type="term" value="C:cytoplasm"/>
    <property type="evidence" value="ECO:0007669"/>
    <property type="project" value="UniProtKB-SubCell"/>
</dbReference>
<dbReference type="GO" id="GO:0007165">
    <property type="term" value="P:signal transduction"/>
    <property type="evidence" value="ECO:0007669"/>
    <property type="project" value="TreeGrafter"/>
</dbReference>
<protein>
    <submittedName>
        <fullName evidence="15">Thyroid receptor-interacting protein 6 isoform X1</fullName>
    </submittedName>
</protein>
<dbReference type="PANTHER" id="PTHR24212:SF7">
    <property type="entry name" value="THYROID RECEPTOR-INTERACTING PROTEIN 6"/>
    <property type="match status" value="1"/>
</dbReference>
<keyword evidence="9" id="KW-0965">Cell junction</keyword>
<dbReference type="GO" id="GO:0005925">
    <property type="term" value="C:focal adhesion"/>
    <property type="evidence" value="ECO:0007669"/>
    <property type="project" value="TreeGrafter"/>
</dbReference>